<dbReference type="InterPro" id="IPR041698">
    <property type="entry name" value="Methyltransf_25"/>
</dbReference>
<evidence type="ECO:0000313" key="7">
    <source>
        <dbReference type="EMBL" id="MBP1325658.1"/>
    </source>
</evidence>
<dbReference type="Pfam" id="PF17827">
    <property type="entry name" value="PrmC_N"/>
    <property type="match status" value="1"/>
</dbReference>
<proteinExistence type="inferred from homology"/>
<dbReference type="CDD" id="cd02440">
    <property type="entry name" value="AdoMet_MTases"/>
    <property type="match status" value="1"/>
</dbReference>
<feature type="binding site" evidence="4">
    <location>
        <position position="212"/>
    </location>
    <ligand>
        <name>S-adenosyl-L-methionine</name>
        <dbReference type="ChEBI" id="CHEBI:59789"/>
    </ligand>
</feature>
<comment type="caution">
    <text evidence="4">Lacks conserved residue(s) required for the propagation of feature annotation.</text>
</comment>
<dbReference type="InterPro" id="IPR004556">
    <property type="entry name" value="HemK-like"/>
</dbReference>
<keyword evidence="3 4" id="KW-0949">S-adenosyl-L-methionine</keyword>
<evidence type="ECO:0000256" key="2">
    <source>
        <dbReference type="ARBA" id="ARBA00022679"/>
    </source>
</evidence>
<sequence>MASHSRALQQQLRQLADTLAAAGIDTPMVDAELLAGHVLGESRGRVQALAIMGRTFTEAQHAQFEALGQRRAERVPLQHLTGLAPFRTLELKVGPGVFVPRPETELIAQIAIDELALKPDPLALDLCTGSGALALAMAHEVPTARIWAVEKDETAYSWAAQNVADWGDHRVTLLLGDIAELDDPDQGTQQPAGEIDRAITPLLERFAVLASNPPYVPASEIPVDPEVREHDPDLALYSGSDGLDAIRILSRAGRRLLAPGGLIVLEHTEEQGAAIRGLLARDGWQQTHTHVDLTGRDRATSARLPGQAE</sequence>
<dbReference type="Gene3D" id="1.10.8.10">
    <property type="entry name" value="DNA helicase RuvA subunit, C-terminal domain"/>
    <property type="match status" value="1"/>
</dbReference>
<dbReference type="Proteomes" id="UP000675163">
    <property type="component" value="Unassembled WGS sequence"/>
</dbReference>
<dbReference type="AlphaFoldDB" id="A0A940PM56"/>
<dbReference type="EMBL" id="JAFIDA010000001">
    <property type="protein sequence ID" value="MBP1325658.1"/>
    <property type="molecule type" value="Genomic_DNA"/>
</dbReference>
<comment type="similarity">
    <text evidence="4">Belongs to the protein N5-glutamine methyltransferase family. PrmC subfamily.</text>
</comment>
<dbReference type="Pfam" id="PF13649">
    <property type="entry name" value="Methyltransf_25"/>
    <property type="match status" value="1"/>
</dbReference>
<evidence type="ECO:0000256" key="4">
    <source>
        <dbReference type="HAMAP-Rule" id="MF_02126"/>
    </source>
</evidence>
<reference evidence="7" key="1">
    <citation type="submission" date="2021-02" db="EMBL/GenBank/DDBJ databases">
        <title>Sequencing the genomes of 1000 actinobacteria strains.</title>
        <authorList>
            <person name="Klenk H.-P."/>
        </authorList>
    </citation>
    <scope>NUCLEOTIDE SEQUENCE</scope>
    <source>
        <strain evidence="7">DSM 22850</strain>
    </source>
</reference>
<comment type="function">
    <text evidence="4">Methylates the class 1 translation termination release factors RF1/PrfA and RF2/PrfB on the glutamine residue of the universally conserved GGQ motif.</text>
</comment>
<feature type="domain" description="Methyltransferase" evidence="5">
    <location>
        <begin position="124"/>
        <end position="186"/>
    </location>
</feature>
<dbReference type="HAMAP" id="MF_02126">
    <property type="entry name" value="RF_methyltr_PrmC"/>
    <property type="match status" value="1"/>
</dbReference>
<feature type="binding site" evidence="4">
    <location>
        <position position="150"/>
    </location>
    <ligand>
        <name>S-adenosyl-L-methionine</name>
        <dbReference type="ChEBI" id="CHEBI:59789"/>
    </ligand>
</feature>
<keyword evidence="2 4" id="KW-0808">Transferase</keyword>
<dbReference type="EC" id="2.1.1.297" evidence="4"/>
<dbReference type="NCBIfam" id="TIGR00536">
    <property type="entry name" value="hemK_fam"/>
    <property type="match status" value="1"/>
</dbReference>
<feature type="binding site" evidence="4">
    <location>
        <begin position="212"/>
        <end position="215"/>
    </location>
    <ligand>
        <name>substrate</name>
    </ligand>
</feature>
<keyword evidence="8" id="KW-1185">Reference proteome</keyword>
<dbReference type="PANTHER" id="PTHR18895">
    <property type="entry name" value="HEMK METHYLTRANSFERASE"/>
    <property type="match status" value="1"/>
</dbReference>
<organism evidence="7 8">
    <name type="scientific">Leucobacter exalbidus</name>
    <dbReference type="NCBI Taxonomy" id="662960"/>
    <lineage>
        <taxon>Bacteria</taxon>
        <taxon>Bacillati</taxon>
        <taxon>Actinomycetota</taxon>
        <taxon>Actinomycetes</taxon>
        <taxon>Micrococcales</taxon>
        <taxon>Microbacteriaceae</taxon>
        <taxon>Leucobacter</taxon>
    </lineage>
</organism>
<evidence type="ECO:0000256" key="1">
    <source>
        <dbReference type="ARBA" id="ARBA00022603"/>
    </source>
</evidence>
<dbReference type="NCBIfam" id="TIGR03534">
    <property type="entry name" value="RF_mod_PrmC"/>
    <property type="match status" value="1"/>
</dbReference>
<dbReference type="InterPro" id="IPR040758">
    <property type="entry name" value="PrmC_N"/>
</dbReference>
<dbReference type="PANTHER" id="PTHR18895:SF74">
    <property type="entry name" value="MTRF1L RELEASE FACTOR GLUTAMINE METHYLTRANSFERASE"/>
    <property type="match status" value="1"/>
</dbReference>
<name>A0A940PM56_9MICO</name>
<gene>
    <name evidence="4" type="primary">prmC</name>
    <name evidence="7" type="ORF">JOF28_000890</name>
</gene>
<dbReference type="Gene3D" id="3.40.50.150">
    <property type="entry name" value="Vaccinia Virus protein VP39"/>
    <property type="match status" value="1"/>
</dbReference>
<dbReference type="RefSeq" id="WP_209704667.1">
    <property type="nucleotide sequence ID" value="NZ_JAFIDA010000001.1"/>
</dbReference>
<evidence type="ECO:0000256" key="3">
    <source>
        <dbReference type="ARBA" id="ARBA00022691"/>
    </source>
</evidence>
<dbReference type="PROSITE" id="PS00092">
    <property type="entry name" value="N6_MTASE"/>
    <property type="match status" value="1"/>
</dbReference>
<dbReference type="InterPro" id="IPR050320">
    <property type="entry name" value="N5-glutamine_MTase"/>
</dbReference>
<comment type="caution">
    <text evidence="7">The sequence shown here is derived from an EMBL/GenBank/DDBJ whole genome shotgun (WGS) entry which is preliminary data.</text>
</comment>
<feature type="domain" description="Release factor glutamine methyltransferase N-terminal" evidence="6">
    <location>
        <begin position="12"/>
        <end position="82"/>
    </location>
</feature>
<keyword evidence="1 4" id="KW-0489">Methyltransferase</keyword>
<accession>A0A940PM56</accession>
<comment type="catalytic activity">
    <reaction evidence="4">
        <text>L-glutaminyl-[peptide chain release factor] + S-adenosyl-L-methionine = N(5)-methyl-L-glutaminyl-[peptide chain release factor] + S-adenosyl-L-homocysteine + H(+)</text>
        <dbReference type="Rhea" id="RHEA:42896"/>
        <dbReference type="Rhea" id="RHEA-COMP:10271"/>
        <dbReference type="Rhea" id="RHEA-COMP:10272"/>
        <dbReference type="ChEBI" id="CHEBI:15378"/>
        <dbReference type="ChEBI" id="CHEBI:30011"/>
        <dbReference type="ChEBI" id="CHEBI:57856"/>
        <dbReference type="ChEBI" id="CHEBI:59789"/>
        <dbReference type="ChEBI" id="CHEBI:61891"/>
        <dbReference type="EC" id="2.1.1.297"/>
    </reaction>
</comment>
<dbReference type="GO" id="GO:0102559">
    <property type="term" value="F:peptide chain release factor N(5)-glutamine methyltransferase activity"/>
    <property type="evidence" value="ECO:0007669"/>
    <property type="project" value="UniProtKB-EC"/>
</dbReference>
<evidence type="ECO:0000259" key="5">
    <source>
        <dbReference type="Pfam" id="PF13649"/>
    </source>
</evidence>
<evidence type="ECO:0000259" key="6">
    <source>
        <dbReference type="Pfam" id="PF17827"/>
    </source>
</evidence>
<dbReference type="SUPFAM" id="SSF53335">
    <property type="entry name" value="S-adenosyl-L-methionine-dependent methyltransferases"/>
    <property type="match status" value="1"/>
</dbReference>
<evidence type="ECO:0000313" key="8">
    <source>
        <dbReference type="Proteomes" id="UP000675163"/>
    </source>
</evidence>
<dbReference type="GO" id="GO:0032259">
    <property type="term" value="P:methylation"/>
    <property type="evidence" value="ECO:0007669"/>
    <property type="project" value="UniProtKB-KW"/>
</dbReference>
<protein>
    <recommendedName>
        <fullName evidence="4">Release factor glutamine methyltransferase</fullName>
        <shortName evidence="4">RF MTase</shortName>
        <ecNumber evidence="4">2.1.1.297</ecNumber>
    </recommendedName>
    <alternativeName>
        <fullName evidence="4">N5-glutamine methyltransferase PrmC</fullName>
    </alternativeName>
    <alternativeName>
        <fullName evidence="4">Protein-(glutamine-N5) MTase PrmC</fullName>
    </alternativeName>
    <alternativeName>
        <fullName evidence="4">Protein-glutamine N-methyltransferase PrmC</fullName>
    </alternativeName>
</protein>
<dbReference type="InterPro" id="IPR029063">
    <property type="entry name" value="SAM-dependent_MTases_sf"/>
</dbReference>
<dbReference type="InterPro" id="IPR002052">
    <property type="entry name" value="DNA_methylase_N6_adenine_CS"/>
</dbReference>
<dbReference type="GO" id="GO:0003676">
    <property type="term" value="F:nucleic acid binding"/>
    <property type="evidence" value="ECO:0007669"/>
    <property type="project" value="InterPro"/>
</dbReference>
<dbReference type="InterPro" id="IPR019874">
    <property type="entry name" value="RF_methyltr_PrmC"/>
</dbReference>